<feature type="compositionally biased region" description="Basic and acidic residues" evidence="2">
    <location>
        <begin position="1979"/>
        <end position="1996"/>
    </location>
</feature>
<evidence type="ECO:0008006" key="5">
    <source>
        <dbReference type="Google" id="ProtNLM"/>
    </source>
</evidence>
<feature type="region of interest" description="Disordered" evidence="2">
    <location>
        <begin position="127"/>
        <end position="173"/>
    </location>
</feature>
<feature type="compositionally biased region" description="Polar residues" evidence="2">
    <location>
        <begin position="604"/>
        <end position="614"/>
    </location>
</feature>
<accession>A0AAV1K3M4</accession>
<feature type="coiled-coil region" evidence="1">
    <location>
        <begin position="500"/>
        <end position="562"/>
    </location>
</feature>
<feature type="coiled-coil region" evidence="1">
    <location>
        <begin position="1288"/>
        <end position="1467"/>
    </location>
</feature>
<comment type="caution">
    <text evidence="3">The sequence shown here is derived from an EMBL/GenBank/DDBJ whole genome shotgun (WGS) entry which is preliminary data.</text>
</comment>
<feature type="compositionally biased region" description="Basic and acidic residues" evidence="2">
    <location>
        <begin position="140"/>
        <end position="158"/>
    </location>
</feature>
<feature type="coiled-coil region" evidence="1">
    <location>
        <begin position="2285"/>
        <end position="2319"/>
    </location>
</feature>
<feature type="region of interest" description="Disordered" evidence="2">
    <location>
        <begin position="31"/>
        <end position="65"/>
    </location>
</feature>
<feature type="compositionally biased region" description="Polar residues" evidence="2">
    <location>
        <begin position="160"/>
        <end position="173"/>
    </location>
</feature>
<name>A0AAV1K3M4_9NEOP</name>
<feature type="coiled-coil region" evidence="1">
    <location>
        <begin position="623"/>
        <end position="672"/>
    </location>
</feature>
<feature type="coiled-coil region" evidence="1">
    <location>
        <begin position="868"/>
        <end position="899"/>
    </location>
</feature>
<evidence type="ECO:0000313" key="3">
    <source>
        <dbReference type="EMBL" id="CAK1555492.1"/>
    </source>
</evidence>
<feature type="coiled-coil region" evidence="1">
    <location>
        <begin position="1710"/>
        <end position="1966"/>
    </location>
</feature>
<protein>
    <recommendedName>
        <fullName evidence="5">Pericentrin</fullName>
    </recommendedName>
</protein>
<dbReference type="PANTHER" id="PTHR23159">
    <property type="entry name" value="CENTROSOMAL PROTEIN 2"/>
    <property type="match status" value="1"/>
</dbReference>
<feature type="compositionally biased region" description="Polar residues" evidence="2">
    <location>
        <begin position="127"/>
        <end position="139"/>
    </location>
</feature>
<keyword evidence="4" id="KW-1185">Reference proteome</keyword>
<feature type="region of interest" description="Disordered" evidence="2">
    <location>
        <begin position="1225"/>
        <end position="1258"/>
    </location>
</feature>
<feature type="compositionally biased region" description="Polar residues" evidence="2">
    <location>
        <begin position="2453"/>
        <end position="2466"/>
    </location>
</feature>
<feature type="region of interest" description="Disordered" evidence="2">
    <location>
        <begin position="1967"/>
        <end position="1996"/>
    </location>
</feature>
<proteinExistence type="predicted"/>
<dbReference type="PANTHER" id="PTHR23159:SF60">
    <property type="entry name" value="SPINDLE ASSEMBLY ABNORMAL PROTEIN 4"/>
    <property type="match status" value="1"/>
</dbReference>
<dbReference type="Gene3D" id="1.10.287.1490">
    <property type="match status" value="1"/>
</dbReference>
<feature type="coiled-coil region" evidence="1">
    <location>
        <begin position="2403"/>
        <end position="2430"/>
    </location>
</feature>
<feature type="coiled-coil region" evidence="1">
    <location>
        <begin position="1021"/>
        <end position="1160"/>
    </location>
</feature>
<keyword evidence="1" id="KW-0175">Coiled coil</keyword>
<feature type="region of interest" description="Disordered" evidence="2">
    <location>
        <begin position="1511"/>
        <end position="1532"/>
    </location>
</feature>
<feature type="region of interest" description="Disordered" evidence="2">
    <location>
        <begin position="576"/>
        <end position="620"/>
    </location>
</feature>
<reference evidence="3 4" key="1">
    <citation type="submission" date="2023-11" db="EMBL/GenBank/DDBJ databases">
        <authorList>
            <person name="Okamura Y."/>
        </authorList>
    </citation>
    <scope>NUCLEOTIDE SEQUENCE [LARGE SCALE GENOMIC DNA]</scope>
</reference>
<feature type="compositionally biased region" description="Polar residues" evidence="2">
    <location>
        <begin position="1511"/>
        <end position="1523"/>
    </location>
</feature>
<feature type="compositionally biased region" description="Basic and acidic residues" evidence="2">
    <location>
        <begin position="32"/>
        <end position="43"/>
    </location>
</feature>
<feature type="coiled-coil region" evidence="1">
    <location>
        <begin position="2350"/>
        <end position="2377"/>
    </location>
</feature>
<gene>
    <name evidence="3" type="ORF">LNINA_LOCUS14306</name>
</gene>
<sequence length="2488" mass="285361">MDEAHNYPAQTSEYHNVLPDVVHFQQIATLESEEKPSEIDTARNSELSQDAIQMESISDMDSVSEQIPSKVEYSLSDADVSQGKAGNILKVDVDLSKSASPNSHHSNSPCIDKKSWSFDVESSEIHISNESPVNLPSSDTSKEVEKIKPNSSEHEVESPKSYSDSLNDQPSKTSLCDQYSIEHNSIKNESPDRFSSGSDEVIKLDIRGQGAPKFPLETAKIIFGPPPDSETVICPNIGIPSVFPLLTPISTDAMNMGGLFPEQPIHCTENIIIEEIFDEPEKLLSEKSSDGSEKDVLIEEVTVNYAKKQDEQPKSFLPEETMSFSTITDYKTICEEYNVKLVHLEEAINQREQLIQELTISLQKSNHDRKQLKLENDHLCAEVQQLQHTVAEHSFSEHDTVKGQLSDFIKYQTLVKGDSTKFYSAVMSGTTSLQSSNDEKDMVREEITINHSKSEDFQTGFENKLSILLNKFEGYIEDNLKNNLRESLIQVLCDEIGIMRLEFETDMRQLESQLQQDKDAYAAETRRLRELLSSVKAGNADIDDLRKEYEKEMQDLRTFFEEKCSDIERSYSEEVLRDRVSASAGSSEEELGAGDARRRRSSALPSIQMETSTPKELIHRQTHKKHEQQLEELKSEHLAYVNDLQARHKEEIASLEEQITDLKAHIQTAENTEGNLSFPQDIDSELEKARIDRVRQQVLQEFQDQIQVLLSDPDAELSSWPLELVALRDRIHADKAQEKELSGLREEASVGEGDKWRQKRNNSFDQNRRLEEVTKERDGLRRVANALQRAVAQLVAYCASAEDELNRTVLAQLLPKLLPNESSLEDDSRPTTPDLSTSLVSRGKHVHFAPDLDAILGSLDEDGVLGFLQQQRDLSAELKRELEHSLRRLRHDAQELLELTSKLTLNRPSNESKMLESSSMQISELVEEMDLKQQRCENCDMQRKSMEEAMSECLQRENLLRSDLEAAMMKIAHLMTLNDRPLSDDVVEGYGTGGVRASSRGAGFYSLDEAASPRYAHAHEWDALLKERDDLQQQLEAANRQLKSTRQFVEEQASEREAERDEFARRLADLREENNRLSARLQSNVRILSEVEQLENQTREMNQIITELENKKAETDKELKVTAEEINLLREIIAKLEAQLEQKTNREAEVLEQLEEMKRTIDERDSKMRLVLGELESLRSERVENSDVTCARCALEEDRYTEYLEKIKEQARWLEDHIHRRTRKMERTHETCSAPTSEPSEDVSIRDQKVSSPEGSVTPRVERVSELTRVWEGIESLSRAEDAVLKRVTDLEMQRAHLNDVAQEVRAERDVLQARMSEQALKISSLSARLQQHRNDAEALAHTAASQLSVQLHDTQAEVHRLKEELESKDKQLARLKQNLEEKDKLNEQHSVLYGNSCNPKDKVIILERELSSAQARIAQLEDLASHLQSTNEKLQNDLQEYQTLLLDKEEQLNQIMALKLEDEQNQRSDVVEGKTSGRTLSDIVSISDYDEQDHQMRRAELKTHNASFSGALNEGQNKTLNRTLPPDVQRPNMSSLNVENIEHSELYTPRADSLPVNFTYTQNIDKFKRNINETTIFGTVNFGDNVKHSTAQKIADNCSMYPNQQASISNNISVEPKKINFSLEASKTHDDITTLEELGITIDLKQENFPDILSQLKHEVKKARTELATCKSELKNAEEQLCEFPALKDEVEKLKSLLENTVVTMKKDKSFYENQLENFTTNKELLERKLTELTEEVNEKSKALNLLKEDLLRRESMILELAKEKRNLTAKVAELEKLIQELQNKNAASERQDVENKQLRDKIAELQKLELLVSEKNQQIDSLNQHLDRLDDLRRCLNDKTEEAERLKQALDEKARELFQVQDSIVALNRDITKVVEDNNQLNSDNRELKLTLSKLEKEQENVSIKLQNSECELERVNSLNGELTSKIEEMKLLTDQLKDKNTEIEILNEDINAYHTEIASLKEQLKMVSRSPSPKSKSGEENRHADRQANSDRKQLAKIKKQISLLQHELDFNKKELNDKAYELAKAQIDVTELKNNLSQANKRAADVEAFHIENSKRNDALQQKVEELQEEKNKYTQQLEIVLSRLREEGNISELKHKLKAKVERCQELEDELQNLRELVERLRGGAMELSVTAERDNGTRSPTAELERALRHQVHHSRTLDEDIMEQLLSASSDDREDIPRLALNSSKSSSVHSTSGENYERVRAACDRLQLQVDNLEARLRDKEALIDELQRIRDKLTEECEARRIREEAQNDNSARLQLLLDAQQDTATALQQQDSSMISMLKRRLEAAMKSEMELRDKEQQMLNRIRHLENRTKDSSNDDRLAVEVENVGRLKGEVRVLKSKLEMERTRYSELQALVEQTRAQAQRENEARSHQCVQLKTELAELRRLKHEAGVELVRAKELLNIQSVTIKQLERKLATAQKTDLDDTRYFMESPRPNSHMRPYMSTPTRPQTPNSKEQLTNDEKDQAVCSFVFSEYPKLK</sequence>
<feature type="compositionally biased region" description="Polar residues" evidence="2">
    <location>
        <begin position="44"/>
        <end position="65"/>
    </location>
</feature>
<organism evidence="3 4">
    <name type="scientific">Leptosia nina</name>
    <dbReference type="NCBI Taxonomy" id="320188"/>
    <lineage>
        <taxon>Eukaryota</taxon>
        <taxon>Metazoa</taxon>
        <taxon>Ecdysozoa</taxon>
        <taxon>Arthropoda</taxon>
        <taxon>Hexapoda</taxon>
        <taxon>Insecta</taxon>
        <taxon>Pterygota</taxon>
        <taxon>Neoptera</taxon>
        <taxon>Endopterygota</taxon>
        <taxon>Lepidoptera</taxon>
        <taxon>Glossata</taxon>
        <taxon>Ditrysia</taxon>
        <taxon>Papilionoidea</taxon>
        <taxon>Pieridae</taxon>
        <taxon>Pierinae</taxon>
        <taxon>Leptosia</taxon>
    </lineage>
</organism>
<feature type="coiled-coil region" evidence="1">
    <location>
        <begin position="2204"/>
        <end position="2252"/>
    </location>
</feature>
<evidence type="ECO:0000256" key="2">
    <source>
        <dbReference type="SAM" id="MobiDB-lite"/>
    </source>
</evidence>
<evidence type="ECO:0000256" key="1">
    <source>
        <dbReference type="SAM" id="Coils"/>
    </source>
</evidence>
<feature type="region of interest" description="Disordered" evidence="2">
    <location>
        <begin position="2435"/>
        <end position="2472"/>
    </location>
</feature>
<evidence type="ECO:0000313" key="4">
    <source>
        <dbReference type="Proteomes" id="UP001497472"/>
    </source>
</evidence>
<dbReference type="EMBL" id="CAVLEF010000280">
    <property type="protein sequence ID" value="CAK1555492.1"/>
    <property type="molecule type" value="Genomic_DNA"/>
</dbReference>
<dbReference type="Proteomes" id="UP001497472">
    <property type="component" value="Unassembled WGS sequence"/>
</dbReference>
<feature type="coiled-coil region" evidence="1">
    <location>
        <begin position="334"/>
        <end position="389"/>
    </location>
</feature>
<feature type="coiled-coil region" evidence="1">
    <location>
        <begin position="1654"/>
        <end position="1681"/>
    </location>
</feature>
<feature type="coiled-coil region" evidence="1">
    <location>
        <begin position="1998"/>
        <end position="2129"/>
    </location>
</feature>